<dbReference type="PANTHER" id="PTHR22916">
    <property type="entry name" value="GLYCOSYLTRANSFERASE"/>
    <property type="match status" value="1"/>
</dbReference>
<organism evidence="2 3">
    <name type="scientific">Mycobacterium timonense</name>
    <dbReference type="NCBI Taxonomy" id="701043"/>
    <lineage>
        <taxon>Bacteria</taxon>
        <taxon>Bacillati</taxon>
        <taxon>Actinomycetota</taxon>
        <taxon>Actinomycetes</taxon>
        <taxon>Mycobacteriales</taxon>
        <taxon>Mycobacteriaceae</taxon>
        <taxon>Mycobacterium</taxon>
        <taxon>Mycobacterium avium complex (MAC)</taxon>
    </lineage>
</organism>
<reference evidence="2 3" key="1">
    <citation type="journal article" date="2019" name="Emerg. Microbes Infect.">
        <title>Comprehensive subspecies identification of 175 nontuberculous mycobacteria species based on 7547 genomic profiles.</title>
        <authorList>
            <person name="Matsumoto Y."/>
            <person name="Kinjo T."/>
            <person name="Motooka D."/>
            <person name="Nabeya D."/>
            <person name="Jung N."/>
            <person name="Uechi K."/>
            <person name="Horii T."/>
            <person name="Iida T."/>
            <person name="Fujita J."/>
            <person name="Nakamura S."/>
        </authorList>
    </citation>
    <scope>NUCLEOTIDE SEQUENCE [LARGE SCALE GENOMIC DNA]</scope>
    <source>
        <strain evidence="2 3">JCM 30726</strain>
    </source>
</reference>
<dbReference type="AlphaFoldDB" id="A0A7I9Z673"/>
<dbReference type="EMBL" id="BLLA01000001">
    <property type="protein sequence ID" value="GFG96470.1"/>
    <property type="molecule type" value="Genomic_DNA"/>
</dbReference>
<accession>A0A7I9Z673</accession>
<evidence type="ECO:0000313" key="2">
    <source>
        <dbReference type="EMBL" id="GFG96470.1"/>
    </source>
</evidence>
<evidence type="ECO:0000259" key="1">
    <source>
        <dbReference type="Pfam" id="PF00535"/>
    </source>
</evidence>
<dbReference type="InterPro" id="IPR029044">
    <property type="entry name" value="Nucleotide-diphossugar_trans"/>
</dbReference>
<dbReference type="Proteomes" id="UP000465301">
    <property type="component" value="Unassembled WGS sequence"/>
</dbReference>
<evidence type="ECO:0000313" key="3">
    <source>
        <dbReference type="Proteomes" id="UP000465301"/>
    </source>
</evidence>
<gene>
    <name evidence="2" type="ORF">MTIM_23490</name>
</gene>
<dbReference type="Pfam" id="PF00535">
    <property type="entry name" value="Glycos_transf_2"/>
    <property type="match status" value="1"/>
</dbReference>
<dbReference type="FunFam" id="3.90.550.10:FF:000166">
    <property type="entry name" value="Probable sugar transferase"/>
    <property type="match status" value="1"/>
</dbReference>
<comment type="caution">
    <text evidence="2">The sequence shown here is derived from an EMBL/GenBank/DDBJ whole genome shotgun (WGS) entry which is preliminary data.</text>
</comment>
<dbReference type="SUPFAM" id="SSF53448">
    <property type="entry name" value="Nucleotide-diphospho-sugar transferases"/>
    <property type="match status" value="1"/>
</dbReference>
<sequence length="327" mass="37272">MTLTDVSPASAPKVSVVSITYNHEAFIRDTLDGFVAQKTDFPVEIVIADDASTDATATIIQDYANRYPHLFRAILRPTNVGIHANLTDALSAARGEYLAICEGDDYWTDPMKLSKQAAFLDQHPETSLCFHPVQVLWTDGRKGSEFPPTSWRRDLSVDALIRRNFIQTNSVLYRRQARYDDIPPDVMPMDWYLHVRHGAQGGIAMLPETMAVYRRHPQSFWYGADVDRAKFWVSHGRGHAAMFEAMLDIFPDDPTREELIADRAYWILREIGRIPGPEGRAALLDTIAHHPRSAMLALQHRWKSPARHFSALLRRLWRARRIGNRAS</sequence>
<dbReference type="GO" id="GO:0016758">
    <property type="term" value="F:hexosyltransferase activity"/>
    <property type="evidence" value="ECO:0007669"/>
    <property type="project" value="UniProtKB-ARBA"/>
</dbReference>
<dbReference type="InterPro" id="IPR001173">
    <property type="entry name" value="Glyco_trans_2-like"/>
</dbReference>
<name>A0A7I9Z673_9MYCO</name>
<keyword evidence="3" id="KW-1185">Reference proteome</keyword>
<feature type="domain" description="Glycosyltransferase 2-like" evidence="1">
    <location>
        <begin position="15"/>
        <end position="144"/>
    </location>
</feature>
<protein>
    <recommendedName>
        <fullName evidence="1">Glycosyltransferase 2-like domain-containing protein</fullName>
    </recommendedName>
</protein>
<dbReference type="PANTHER" id="PTHR22916:SF3">
    <property type="entry name" value="UDP-GLCNAC:BETAGAL BETA-1,3-N-ACETYLGLUCOSAMINYLTRANSFERASE-LIKE PROTEIN 1"/>
    <property type="match status" value="1"/>
</dbReference>
<proteinExistence type="predicted"/>
<dbReference type="Gene3D" id="3.90.550.10">
    <property type="entry name" value="Spore Coat Polysaccharide Biosynthesis Protein SpsA, Chain A"/>
    <property type="match status" value="1"/>
</dbReference>